<dbReference type="InterPro" id="IPR050659">
    <property type="entry name" value="Peptidase_M24B"/>
</dbReference>
<evidence type="ECO:0000259" key="2">
    <source>
        <dbReference type="Pfam" id="PF01321"/>
    </source>
</evidence>
<evidence type="ECO:0000259" key="1">
    <source>
        <dbReference type="Pfam" id="PF00557"/>
    </source>
</evidence>
<accession>A0A437QQX3</accession>
<reference evidence="4" key="1">
    <citation type="submission" date="2019-01" db="EMBL/GenBank/DDBJ databases">
        <title>Gri0909 isolated from a small marine red alga.</title>
        <authorList>
            <person name="Kim J."/>
            <person name="Jeong S.E."/>
            <person name="Jeon C.O."/>
        </authorList>
    </citation>
    <scope>NUCLEOTIDE SEQUENCE [LARGE SCALE GENOMIC DNA]</scope>
    <source>
        <strain evidence="4">Gri0909</strain>
    </source>
</reference>
<dbReference type="InterPro" id="IPR000994">
    <property type="entry name" value="Pept_M24"/>
</dbReference>
<evidence type="ECO:0000313" key="3">
    <source>
        <dbReference type="EMBL" id="RVU36915.1"/>
    </source>
</evidence>
<dbReference type="Gene3D" id="3.90.230.10">
    <property type="entry name" value="Creatinase/methionine aminopeptidase superfamily"/>
    <property type="match status" value="1"/>
</dbReference>
<dbReference type="AlphaFoldDB" id="A0A437QQX3"/>
<dbReference type="Pfam" id="PF00557">
    <property type="entry name" value="Peptidase_M24"/>
    <property type="match status" value="1"/>
</dbReference>
<dbReference type="Proteomes" id="UP000287447">
    <property type="component" value="Unassembled WGS sequence"/>
</dbReference>
<dbReference type="InterPro" id="IPR036005">
    <property type="entry name" value="Creatinase/aminopeptidase-like"/>
</dbReference>
<keyword evidence="3" id="KW-0378">Hydrolase</keyword>
<keyword evidence="3" id="KW-0031">Aminopeptidase</keyword>
<sequence length="437" mass="48344">MTSPLETVAQDGTQAHLLDWHAQRTDLAGLASLDRDTAPEDVDVHAVYTYRQARLRQKMAELNVDAVILSDPVNIRYATGTRNMQVFSQRNAPSRYLLLTQDRSILHEFTGCLHLADRFGPAGFNTVDEVRPATTASFVAAGPAIAERERRWAKETAATIAGLVGHRATVGLERLNANTAIALKDQGLNIVDAQYPVEMARAIKSVEEVKCVIASLRATEVAVGKLRNAIRPGMTENALWSVLHQSIIEQDGDYCETRLLNAGPRTNPWFQECSMNVIGENQLIALDTDVVGCFGYYSDFSRTFHSGPGKPSAVQRDLYKTAHEQVQHNIGILRPGLSFREYADRAWNIPDQYYANRYYLSAHGCGMTGEYPYLYHHGDFPDAGYDGVIEPGMTLCVESFIGAETGGEGVKLEQQVLITETGVELLSKFPFEAVLME</sequence>
<dbReference type="SUPFAM" id="SSF55920">
    <property type="entry name" value="Creatinase/aminopeptidase"/>
    <property type="match status" value="1"/>
</dbReference>
<dbReference type="Pfam" id="PF01321">
    <property type="entry name" value="Creatinase_N"/>
    <property type="match status" value="1"/>
</dbReference>
<keyword evidence="3" id="KW-0645">Protease</keyword>
<proteinExistence type="predicted"/>
<organism evidence="3 4">
    <name type="scientific">Hwanghaeella grinnelliae</name>
    <dbReference type="NCBI Taxonomy" id="2500179"/>
    <lineage>
        <taxon>Bacteria</taxon>
        <taxon>Pseudomonadati</taxon>
        <taxon>Pseudomonadota</taxon>
        <taxon>Alphaproteobacteria</taxon>
        <taxon>Rhodospirillales</taxon>
        <taxon>Rhodospirillaceae</taxon>
        <taxon>Hwanghaeella</taxon>
    </lineage>
</organism>
<dbReference type="EMBL" id="SADE01000002">
    <property type="protein sequence ID" value="RVU36915.1"/>
    <property type="molecule type" value="Genomic_DNA"/>
</dbReference>
<dbReference type="SUPFAM" id="SSF53092">
    <property type="entry name" value="Creatinase/prolidase N-terminal domain"/>
    <property type="match status" value="1"/>
</dbReference>
<dbReference type="InterPro" id="IPR000587">
    <property type="entry name" value="Creatinase_N"/>
</dbReference>
<dbReference type="CDD" id="cd01066">
    <property type="entry name" value="APP_MetAP"/>
    <property type="match status" value="1"/>
</dbReference>
<protein>
    <submittedName>
        <fullName evidence="3">Aminopeptidase P family protein</fullName>
    </submittedName>
</protein>
<gene>
    <name evidence="3" type="ORF">EOI86_13065</name>
</gene>
<comment type="caution">
    <text evidence="3">The sequence shown here is derived from an EMBL/GenBank/DDBJ whole genome shotgun (WGS) entry which is preliminary data.</text>
</comment>
<dbReference type="GO" id="GO:0004177">
    <property type="term" value="F:aminopeptidase activity"/>
    <property type="evidence" value="ECO:0007669"/>
    <property type="project" value="UniProtKB-KW"/>
</dbReference>
<dbReference type="PANTHER" id="PTHR46112:SF2">
    <property type="entry name" value="XAA-PRO AMINOPEPTIDASE P-RELATED"/>
    <property type="match status" value="1"/>
</dbReference>
<feature type="domain" description="Creatinase N-terminal" evidence="2">
    <location>
        <begin position="51"/>
        <end position="203"/>
    </location>
</feature>
<dbReference type="Gene3D" id="3.40.350.10">
    <property type="entry name" value="Creatinase/prolidase N-terminal domain"/>
    <property type="match status" value="1"/>
</dbReference>
<dbReference type="OrthoDB" id="9803194at2"/>
<dbReference type="InterPro" id="IPR029149">
    <property type="entry name" value="Creatin/AminoP/Spt16_N"/>
</dbReference>
<feature type="domain" description="Peptidase M24" evidence="1">
    <location>
        <begin position="214"/>
        <end position="420"/>
    </location>
</feature>
<keyword evidence="4" id="KW-1185">Reference proteome</keyword>
<dbReference type="PANTHER" id="PTHR46112">
    <property type="entry name" value="AMINOPEPTIDASE"/>
    <property type="match status" value="1"/>
</dbReference>
<name>A0A437QQX3_9PROT</name>
<evidence type="ECO:0000313" key="4">
    <source>
        <dbReference type="Proteomes" id="UP000287447"/>
    </source>
</evidence>